<dbReference type="InterPro" id="IPR052462">
    <property type="entry name" value="SLIRP/GR-RBP-like"/>
</dbReference>
<evidence type="ECO:0000313" key="5">
    <source>
        <dbReference type="EMBL" id="KAG2497792.1"/>
    </source>
</evidence>
<dbReference type="SUPFAM" id="SSF54928">
    <property type="entry name" value="RNA-binding domain, RBD"/>
    <property type="match status" value="2"/>
</dbReference>
<feature type="domain" description="RRM" evidence="4">
    <location>
        <begin position="305"/>
        <end position="390"/>
    </location>
</feature>
<evidence type="ECO:0000256" key="3">
    <source>
        <dbReference type="SAM" id="MobiDB-lite"/>
    </source>
</evidence>
<dbReference type="AlphaFoldDB" id="A0A835Y7N8"/>
<organism evidence="5 6">
    <name type="scientific">Edaphochlamys debaryana</name>
    <dbReference type="NCBI Taxonomy" id="47281"/>
    <lineage>
        <taxon>Eukaryota</taxon>
        <taxon>Viridiplantae</taxon>
        <taxon>Chlorophyta</taxon>
        <taxon>core chlorophytes</taxon>
        <taxon>Chlorophyceae</taxon>
        <taxon>CS clade</taxon>
        <taxon>Chlamydomonadales</taxon>
        <taxon>Chlamydomonadales incertae sedis</taxon>
        <taxon>Edaphochlamys</taxon>
    </lineage>
</organism>
<dbReference type="InterPro" id="IPR012677">
    <property type="entry name" value="Nucleotide-bd_a/b_plait_sf"/>
</dbReference>
<dbReference type="OrthoDB" id="410044at2759"/>
<dbReference type="Gene3D" id="3.30.70.330">
    <property type="match status" value="2"/>
</dbReference>
<feature type="domain" description="RRM" evidence="4">
    <location>
        <begin position="44"/>
        <end position="126"/>
    </location>
</feature>
<dbReference type="InterPro" id="IPR035979">
    <property type="entry name" value="RBD_domain_sf"/>
</dbReference>
<proteinExistence type="predicted"/>
<dbReference type="Proteomes" id="UP000612055">
    <property type="component" value="Unassembled WGS sequence"/>
</dbReference>
<evidence type="ECO:0000259" key="4">
    <source>
        <dbReference type="PROSITE" id="PS50102"/>
    </source>
</evidence>
<dbReference type="InterPro" id="IPR000504">
    <property type="entry name" value="RRM_dom"/>
</dbReference>
<dbReference type="Pfam" id="PF00076">
    <property type="entry name" value="RRM_1"/>
    <property type="match status" value="2"/>
</dbReference>
<protein>
    <recommendedName>
        <fullName evidence="4">RRM domain-containing protein</fullName>
    </recommendedName>
</protein>
<dbReference type="PROSITE" id="PS50102">
    <property type="entry name" value="RRM"/>
    <property type="match status" value="2"/>
</dbReference>
<accession>A0A835Y7N8</accession>
<reference evidence="5" key="1">
    <citation type="journal article" date="2020" name="bioRxiv">
        <title>Comparative genomics of Chlamydomonas.</title>
        <authorList>
            <person name="Craig R.J."/>
            <person name="Hasan A.R."/>
            <person name="Ness R.W."/>
            <person name="Keightley P.D."/>
        </authorList>
    </citation>
    <scope>NUCLEOTIDE SEQUENCE</scope>
    <source>
        <strain evidence="5">CCAP 11/70</strain>
    </source>
</reference>
<keyword evidence="6" id="KW-1185">Reference proteome</keyword>
<dbReference type="GO" id="GO:0003723">
    <property type="term" value="F:RNA binding"/>
    <property type="evidence" value="ECO:0007669"/>
    <property type="project" value="UniProtKB-UniRule"/>
</dbReference>
<comment type="caution">
    <text evidence="5">The sequence shown here is derived from an EMBL/GenBank/DDBJ whole genome shotgun (WGS) entry which is preliminary data.</text>
</comment>
<dbReference type="PANTHER" id="PTHR48027">
    <property type="entry name" value="HETEROGENEOUS NUCLEAR RIBONUCLEOPROTEIN 87F-RELATED"/>
    <property type="match status" value="1"/>
</dbReference>
<name>A0A835Y7N8_9CHLO</name>
<dbReference type="SMART" id="SM00360">
    <property type="entry name" value="RRM"/>
    <property type="match status" value="2"/>
</dbReference>
<evidence type="ECO:0000256" key="2">
    <source>
        <dbReference type="PROSITE-ProRule" id="PRU00176"/>
    </source>
</evidence>
<evidence type="ECO:0000313" key="6">
    <source>
        <dbReference type="Proteomes" id="UP000612055"/>
    </source>
</evidence>
<evidence type="ECO:0000256" key="1">
    <source>
        <dbReference type="ARBA" id="ARBA00022884"/>
    </source>
</evidence>
<sequence>MAMEQLDEQHVFDATGTAMSVRWADPELQDRKKKAMDEANLDNRMLFFAKVLRSTTEEEVRRLFTRFGKVHDVNLFRAFQGAPTTKGCGLVTMSQHAEAVLAIATLDGKYVWEGMDCPMVVKLSPPPRRLDPQWMDTALQRRRREQHLATIRQPLPSASIGGLLGGSRSVDQMSYQPAPSMPPLSAQALGGPGPSSTLVASSVQQQGGSGLGGGNQGLGGLMGNAGLMGRSGLMGGVSMGGLGGVGVSVPVGVGLGGGLGGSGLMNASGLMGGLGGGLGMPGLEGSALAGEPTETPPLGCNADAIKLFVGNIPKSCTEEQLLPLFQSIGKVVELVIVYDKVTHESKGSAFVWYATRTDAERAIIQFNLRHIFPDPTGAQDRPLVVRRAKARSRGPGAPGVLGGALGQPGLPMPYYQRMVGGVGMMGGVGLMPQGVAGLGGGMEALSLGGEGGGMGMMGGMQGVTVLGGGGDGGGAGHQGHRYIRMGGGQYDAYGAGDQLLNDYGGGGGGGYAVLQPAGGGGGMMGGAGAGQQWEAAGLGGQGLAAQAALSLSLNQQQLNAVHHHLFSLQTVSGAQLTLSASASPGLFNLVIAGGKAQVESARQLVERLAMV</sequence>
<feature type="region of interest" description="Disordered" evidence="3">
    <location>
        <begin position="171"/>
        <end position="212"/>
    </location>
</feature>
<dbReference type="EMBL" id="JAEHOE010000012">
    <property type="protein sequence ID" value="KAG2497792.1"/>
    <property type="molecule type" value="Genomic_DNA"/>
</dbReference>
<keyword evidence="1 2" id="KW-0694">RNA-binding</keyword>
<gene>
    <name evidence="5" type="ORF">HYH03_004063</name>
</gene>